<feature type="domain" description="Myb-like DNA-binding" evidence="2">
    <location>
        <begin position="5"/>
        <end position="57"/>
    </location>
</feature>
<accession>A0A2J6QPG8</accession>
<name>A0A2J6QPG8_9HELO</name>
<dbReference type="InterPro" id="IPR054505">
    <property type="entry name" value="Myb_DNA-bind_8"/>
</dbReference>
<evidence type="ECO:0000313" key="4">
    <source>
        <dbReference type="Proteomes" id="UP000235672"/>
    </source>
</evidence>
<sequence length="177" mass="19169">MSGKEENNYKLLLAIIRQLSVNGKLHGVDWNQVAKDLGLERGAAANLRWTRFKQAHGLSLPAKTSRALSGAGASKVTKAKAKGGKKAGAGIRKGKKKIPEEESEGEEVEEQGVGNGSGGEEGEENGIKQENDFAEQGVEMYGEEYVEGYVEEQQYYGEELQGYGYKGYGDDAYAEEA</sequence>
<feature type="compositionally biased region" description="Acidic residues" evidence="1">
    <location>
        <begin position="101"/>
        <end position="110"/>
    </location>
</feature>
<evidence type="ECO:0000256" key="1">
    <source>
        <dbReference type="SAM" id="MobiDB-lite"/>
    </source>
</evidence>
<protein>
    <recommendedName>
        <fullName evidence="2">Myb-like DNA-binding domain-containing protein</fullName>
    </recommendedName>
</protein>
<dbReference type="EMBL" id="KZ613464">
    <property type="protein sequence ID" value="PMD28166.1"/>
    <property type="molecule type" value="Genomic_DNA"/>
</dbReference>
<evidence type="ECO:0000313" key="3">
    <source>
        <dbReference type="EMBL" id="PMD28166.1"/>
    </source>
</evidence>
<dbReference type="Pfam" id="PF22980">
    <property type="entry name" value="Myb_DNA-bind_8"/>
    <property type="match status" value="1"/>
</dbReference>
<evidence type="ECO:0000259" key="2">
    <source>
        <dbReference type="Pfam" id="PF22980"/>
    </source>
</evidence>
<organism evidence="3 4">
    <name type="scientific">Hyaloscypha hepaticicola</name>
    <dbReference type="NCBI Taxonomy" id="2082293"/>
    <lineage>
        <taxon>Eukaryota</taxon>
        <taxon>Fungi</taxon>
        <taxon>Dikarya</taxon>
        <taxon>Ascomycota</taxon>
        <taxon>Pezizomycotina</taxon>
        <taxon>Leotiomycetes</taxon>
        <taxon>Helotiales</taxon>
        <taxon>Hyaloscyphaceae</taxon>
        <taxon>Hyaloscypha</taxon>
    </lineage>
</organism>
<gene>
    <name evidence="3" type="ORF">NA56DRAFT_639847</name>
</gene>
<proteinExistence type="predicted"/>
<dbReference type="OrthoDB" id="3944408at2759"/>
<reference evidence="3 4" key="1">
    <citation type="submission" date="2016-05" db="EMBL/GenBank/DDBJ databases">
        <title>A degradative enzymes factory behind the ericoid mycorrhizal symbiosis.</title>
        <authorList>
            <consortium name="DOE Joint Genome Institute"/>
            <person name="Martino E."/>
            <person name="Morin E."/>
            <person name="Grelet G."/>
            <person name="Kuo A."/>
            <person name="Kohler A."/>
            <person name="Daghino S."/>
            <person name="Barry K."/>
            <person name="Choi C."/>
            <person name="Cichocki N."/>
            <person name="Clum A."/>
            <person name="Copeland A."/>
            <person name="Hainaut M."/>
            <person name="Haridas S."/>
            <person name="Labutti K."/>
            <person name="Lindquist E."/>
            <person name="Lipzen A."/>
            <person name="Khouja H.-R."/>
            <person name="Murat C."/>
            <person name="Ohm R."/>
            <person name="Olson A."/>
            <person name="Spatafora J."/>
            <person name="Veneault-Fourrey C."/>
            <person name="Henrissat B."/>
            <person name="Grigoriev I."/>
            <person name="Martin F."/>
            <person name="Perotto S."/>
        </authorList>
    </citation>
    <scope>NUCLEOTIDE SEQUENCE [LARGE SCALE GENOMIC DNA]</scope>
    <source>
        <strain evidence="3 4">UAMH 7357</strain>
    </source>
</reference>
<dbReference type="Proteomes" id="UP000235672">
    <property type="component" value="Unassembled WGS sequence"/>
</dbReference>
<dbReference type="AlphaFoldDB" id="A0A2J6QPG8"/>
<keyword evidence="4" id="KW-1185">Reference proteome</keyword>
<feature type="region of interest" description="Disordered" evidence="1">
    <location>
        <begin position="69"/>
        <end position="138"/>
    </location>
</feature>